<sequence length="248" mass="27562">MGHSLVSPTLPTMMQDLLHAPVEYQVINGAPLQWQWEHSAEAQGQDGRRWLPEHRLDALVLTERVPIASTIEYHDSGTYALDWVELARKTSPDLQSYLYQTWDDIDDAGTGSAQAWRDRILTDLPLWQGIVDHVNAGLPAEAKPMQLIPAGLGMVSLYDAIAQDRVPGASTIRDFFRDNVHPTDAGFYYVAMIHYAMLTGESPVGLPRQLDGEWGPYPAVPADQAKALQELAQQVVTDFRAGKLPPRP</sequence>
<dbReference type="GO" id="GO:0016788">
    <property type="term" value="F:hydrolase activity, acting on ester bonds"/>
    <property type="evidence" value="ECO:0007669"/>
    <property type="project" value="UniProtKB-ARBA"/>
</dbReference>
<dbReference type="Proteomes" id="UP000442533">
    <property type="component" value="Unassembled WGS sequence"/>
</dbReference>
<reference evidence="1 2" key="1">
    <citation type="submission" date="2019-11" db="EMBL/GenBank/DDBJ databases">
        <authorList>
            <person name="Dong K."/>
        </authorList>
    </citation>
    <scope>NUCLEOTIDE SEQUENCE [LARGE SCALE GENOMIC DNA]</scope>
    <source>
        <strain evidence="1 2">JCM 17370</strain>
    </source>
</reference>
<dbReference type="OrthoDB" id="8883291at2"/>
<proteinExistence type="predicted"/>
<dbReference type="EMBL" id="WMIF01000006">
    <property type="protein sequence ID" value="MTH34215.1"/>
    <property type="molecule type" value="Genomic_DNA"/>
</dbReference>
<comment type="caution">
    <text evidence="1">The sequence shown here is derived from an EMBL/GenBank/DDBJ whole genome shotgun (WGS) entry which is preliminary data.</text>
</comment>
<protein>
    <recommendedName>
        <fullName evidence="3">SGNH hydrolase-type esterase domain-containing protein</fullName>
    </recommendedName>
</protein>
<gene>
    <name evidence="1" type="ORF">GL279_06315</name>
</gene>
<evidence type="ECO:0000313" key="1">
    <source>
        <dbReference type="EMBL" id="MTH34215.1"/>
    </source>
</evidence>
<dbReference type="AlphaFoldDB" id="A0A844H2H8"/>
<organism evidence="1 2">
    <name type="scientific">Paracoccus limosus</name>
    <dbReference type="NCBI Taxonomy" id="913252"/>
    <lineage>
        <taxon>Bacteria</taxon>
        <taxon>Pseudomonadati</taxon>
        <taxon>Pseudomonadota</taxon>
        <taxon>Alphaproteobacteria</taxon>
        <taxon>Rhodobacterales</taxon>
        <taxon>Paracoccaceae</taxon>
        <taxon>Paracoccus</taxon>
    </lineage>
</organism>
<evidence type="ECO:0000313" key="2">
    <source>
        <dbReference type="Proteomes" id="UP000442533"/>
    </source>
</evidence>
<evidence type="ECO:0008006" key="3">
    <source>
        <dbReference type="Google" id="ProtNLM"/>
    </source>
</evidence>
<dbReference type="InterPro" id="IPR036514">
    <property type="entry name" value="SGNH_hydro_sf"/>
</dbReference>
<name>A0A844H2H8_9RHOB</name>
<accession>A0A844H2H8</accession>
<dbReference type="Gene3D" id="3.40.50.1110">
    <property type="entry name" value="SGNH hydrolase"/>
    <property type="match status" value="1"/>
</dbReference>
<keyword evidence="2" id="KW-1185">Reference proteome</keyword>